<evidence type="ECO:0000313" key="8">
    <source>
        <dbReference type="EMBL" id="OHE98274.1"/>
    </source>
</evidence>
<evidence type="ECO:0000256" key="2">
    <source>
        <dbReference type="ARBA" id="ARBA00022969"/>
    </source>
</evidence>
<feature type="region of interest" description="Disordered" evidence="6">
    <location>
        <begin position="370"/>
        <end position="394"/>
    </location>
</feature>
<dbReference type="EMBL" id="MJBS01000048">
    <property type="protein sequence ID" value="OHE98274.1"/>
    <property type="molecule type" value="Genomic_DNA"/>
</dbReference>
<dbReference type="Gene3D" id="2.60.40.3960">
    <property type="entry name" value="Velvet domain"/>
    <property type="match status" value="1"/>
</dbReference>
<dbReference type="GO" id="GO:0005634">
    <property type="term" value="C:nucleus"/>
    <property type="evidence" value="ECO:0007669"/>
    <property type="project" value="UniProtKB-SubCell"/>
</dbReference>
<dbReference type="PANTHER" id="PTHR33572:SF18">
    <property type="entry name" value="SPORE DEVELOPMENT REGULATOR VOSA"/>
    <property type="match status" value="1"/>
</dbReference>
<proteinExistence type="predicted"/>
<keyword evidence="4" id="KW-0804">Transcription</keyword>
<keyword evidence="9" id="KW-1185">Reference proteome</keyword>
<dbReference type="InterPro" id="IPR021740">
    <property type="entry name" value="Velvet"/>
</dbReference>
<protein>
    <recommendedName>
        <fullName evidence="7">Velvet domain-containing protein</fullName>
    </recommendedName>
</protein>
<dbReference type="OrthoDB" id="3056235at2759"/>
<dbReference type="InterPro" id="IPR037525">
    <property type="entry name" value="Velvet_dom"/>
</dbReference>
<organism evidence="8 9">
    <name type="scientific">Colletotrichum orchidophilum</name>
    <dbReference type="NCBI Taxonomy" id="1209926"/>
    <lineage>
        <taxon>Eukaryota</taxon>
        <taxon>Fungi</taxon>
        <taxon>Dikarya</taxon>
        <taxon>Ascomycota</taxon>
        <taxon>Pezizomycotina</taxon>
        <taxon>Sordariomycetes</taxon>
        <taxon>Hypocreomycetidae</taxon>
        <taxon>Glomerellales</taxon>
        <taxon>Glomerellaceae</taxon>
        <taxon>Colletotrichum</taxon>
    </lineage>
</organism>
<evidence type="ECO:0000256" key="3">
    <source>
        <dbReference type="ARBA" id="ARBA00023015"/>
    </source>
</evidence>
<dbReference type="GeneID" id="34559622"/>
<dbReference type="PROSITE" id="PS51821">
    <property type="entry name" value="VELVET"/>
    <property type="match status" value="1"/>
</dbReference>
<evidence type="ECO:0000313" key="9">
    <source>
        <dbReference type="Proteomes" id="UP000176998"/>
    </source>
</evidence>
<keyword evidence="2" id="KW-0749">Sporulation</keyword>
<comment type="caution">
    <text evidence="8">The sequence shown here is derived from an EMBL/GenBank/DDBJ whole genome shotgun (WGS) entry which is preliminary data.</text>
</comment>
<evidence type="ECO:0000256" key="6">
    <source>
        <dbReference type="SAM" id="MobiDB-lite"/>
    </source>
</evidence>
<feature type="compositionally biased region" description="Basic and acidic residues" evidence="6">
    <location>
        <begin position="378"/>
        <end position="394"/>
    </location>
</feature>
<feature type="compositionally biased region" description="Polar residues" evidence="6">
    <location>
        <begin position="218"/>
        <end position="240"/>
    </location>
</feature>
<dbReference type="STRING" id="1209926.A0A1G4BA33"/>
<reference evidence="8 9" key="1">
    <citation type="submission" date="2016-09" db="EMBL/GenBank/DDBJ databases">
        <authorList>
            <person name="Capua I."/>
            <person name="De Benedictis P."/>
            <person name="Joannis T."/>
            <person name="Lombin L.H."/>
            <person name="Cattoli G."/>
        </authorList>
    </citation>
    <scope>NUCLEOTIDE SEQUENCE [LARGE SCALE GENOMIC DNA]</scope>
    <source>
        <strain evidence="8 9">IMI 309357</strain>
    </source>
</reference>
<accession>A0A1G4BA33</accession>
<feature type="region of interest" description="Disordered" evidence="6">
    <location>
        <begin position="199"/>
        <end position="269"/>
    </location>
</feature>
<name>A0A1G4BA33_9PEZI</name>
<feature type="compositionally biased region" description="Low complexity" evidence="6">
    <location>
        <begin position="241"/>
        <end position="260"/>
    </location>
</feature>
<dbReference type="Pfam" id="PF11754">
    <property type="entry name" value="Velvet"/>
    <property type="match status" value="2"/>
</dbReference>
<dbReference type="GO" id="GO:0030435">
    <property type="term" value="P:sporulation resulting in formation of a cellular spore"/>
    <property type="evidence" value="ECO:0007669"/>
    <property type="project" value="UniProtKB-KW"/>
</dbReference>
<evidence type="ECO:0000256" key="1">
    <source>
        <dbReference type="ARBA" id="ARBA00004123"/>
    </source>
</evidence>
<dbReference type="AlphaFoldDB" id="A0A1G4BA33"/>
<gene>
    <name evidence="8" type="ORF">CORC01_06471</name>
</gene>
<evidence type="ECO:0000256" key="4">
    <source>
        <dbReference type="ARBA" id="ARBA00023163"/>
    </source>
</evidence>
<dbReference type="RefSeq" id="XP_022475424.1">
    <property type="nucleotide sequence ID" value="XM_022618112.1"/>
</dbReference>
<keyword evidence="3" id="KW-0805">Transcription regulation</keyword>
<comment type="subcellular location">
    <subcellularLocation>
        <location evidence="1">Nucleus</location>
    </subcellularLocation>
</comment>
<evidence type="ECO:0000259" key="7">
    <source>
        <dbReference type="PROSITE" id="PS51821"/>
    </source>
</evidence>
<dbReference type="InterPro" id="IPR038491">
    <property type="entry name" value="Velvet_dom_sf"/>
</dbReference>
<dbReference type="PANTHER" id="PTHR33572">
    <property type="entry name" value="SPORE DEVELOPMENT REGULATOR VOSA"/>
    <property type="match status" value="1"/>
</dbReference>
<evidence type="ECO:0000256" key="5">
    <source>
        <dbReference type="ARBA" id="ARBA00023242"/>
    </source>
</evidence>
<keyword evidence="5" id="KW-0539">Nucleus</keyword>
<dbReference type="Proteomes" id="UP000176998">
    <property type="component" value="Unassembled WGS sequence"/>
</dbReference>
<feature type="compositionally biased region" description="Low complexity" evidence="6">
    <location>
        <begin position="310"/>
        <end position="329"/>
    </location>
</feature>
<feature type="region of interest" description="Disordered" evidence="6">
    <location>
        <begin position="288"/>
        <end position="329"/>
    </location>
</feature>
<sequence length="394" mass="43794">MSYQSSWHPGPPPDPQDIMRDKEALRLLISQAPLHAKVATGKEKDRKPIDPPPVVQIDLRNHNQIYSNFILSSPSLFVEAYLKSGEKKSKLDPEACIKGLVGTTVSSLQKYKSLEGKDEGYFVFPDLSVKMEGLFKLGFALYNRKGDDVFFMTEIESPAFQVHTARSYPGMSSSTDLTRHLSDQGCRLRIRKDSQVVKNRKRQFQYSMDSEEMRNVRQRQSMAQVAQRSKAHMQQQGFSHQASATGAPSPASSSHGGAQSNTAATMQQTNRHHIQALSYAHPQPILAQPMPGMMGMQTAHSSVYPPPTPSSGLSSASLPSTSPTQSPDLVTPTYYQLDSQAALYDSVPTIYRATQNGMADGFFPQPPLPYKPVQFWGRDPEDRLSSQDQDHYQG</sequence>
<feature type="domain" description="Velvet" evidence="7">
    <location>
        <begin position="20"/>
        <end position="191"/>
    </location>
</feature>